<reference evidence="2 3" key="2">
    <citation type="submission" date="2019-08" db="EMBL/GenBank/DDBJ databases">
        <authorList>
            <person name="Henke P."/>
        </authorList>
    </citation>
    <scope>NUCLEOTIDE SEQUENCE [LARGE SCALE GENOMIC DNA]</scope>
    <source>
        <strain evidence="2">Phe10_nw2017</strain>
    </source>
</reference>
<reference evidence="2 3" key="1">
    <citation type="submission" date="2019-08" db="EMBL/GenBank/DDBJ databases">
        <title>100 year-old enigma solved: identification of Planctomyces bekefii, the type genus and species of the phylum Planctomycetes.</title>
        <authorList>
            <person name="Svetlana D.N."/>
            <person name="Overmann J."/>
        </authorList>
    </citation>
    <scope>NUCLEOTIDE SEQUENCE [LARGE SCALE GENOMIC DNA]</scope>
    <source>
        <strain evidence="2">Phe10_nw2017</strain>
    </source>
</reference>
<dbReference type="AlphaFoldDB" id="A0A5C6M6N1"/>
<keyword evidence="1" id="KW-0472">Membrane</keyword>
<organism evidence="2 3">
    <name type="scientific">Planctomyces bekefii</name>
    <dbReference type="NCBI Taxonomy" id="1653850"/>
    <lineage>
        <taxon>Bacteria</taxon>
        <taxon>Pseudomonadati</taxon>
        <taxon>Planctomycetota</taxon>
        <taxon>Planctomycetia</taxon>
        <taxon>Planctomycetales</taxon>
        <taxon>Planctomycetaceae</taxon>
        <taxon>Planctomyces</taxon>
    </lineage>
</organism>
<evidence type="ECO:0000313" key="2">
    <source>
        <dbReference type="EMBL" id="TWW08844.1"/>
    </source>
</evidence>
<gene>
    <name evidence="2" type="ORF">E3A20_20300</name>
</gene>
<protein>
    <submittedName>
        <fullName evidence="2">Uncharacterized protein</fullName>
    </submittedName>
</protein>
<feature type="transmembrane region" description="Helical" evidence="1">
    <location>
        <begin position="6"/>
        <end position="25"/>
    </location>
</feature>
<evidence type="ECO:0000256" key="1">
    <source>
        <dbReference type="SAM" id="Phobius"/>
    </source>
</evidence>
<comment type="caution">
    <text evidence="2">The sequence shown here is derived from an EMBL/GenBank/DDBJ whole genome shotgun (WGS) entry which is preliminary data.</text>
</comment>
<dbReference type="GO" id="GO:0016020">
    <property type="term" value="C:membrane"/>
    <property type="evidence" value="ECO:0007669"/>
    <property type="project" value="InterPro"/>
</dbReference>
<dbReference type="Proteomes" id="UP000321083">
    <property type="component" value="Unassembled WGS sequence"/>
</dbReference>
<dbReference type="EMBL" id="SRHE01000482">
    <property type="protein sequence ID" value="TWW08844.1"/>
    <property type="molecule type" value="Genomic_DNA"/>
</dbReference>
<proteinExistence type="predicted"/>
<dbReference type="Pfam" id="PF03741">
    <property type="entry name" value="TerC"/>
    <property type="match status" value="1"/>
</dbReference>
<dbReference type="InterPro" id="IPR005496">
    <property type="entry name" value="Integral_membrane_TerC"/>
</dbReference>
<keyword evidence="1" id="KW-1133">Transmembrane helix</keyword>
<accession>A0A5C6M6N1</accession>
<evidence type="ECO:0000313" key="3">
    <source>
        <dbReference type="Proteomes" id="UP000321083"/>
    </source>
</evidence>
<feature type="non-terminal residue" evidence="2">
    <location>
        <position position="1"/>
    </location>
</feature>
<keyword evidence="1" id="KW-0812">Transmembrane</keyword>
<keyword evidence="3" id="KW-1185">Reference proteome</keyword>
<sequence>LIVFTSNIFAILGLRSLYFLLAGVVDKFRYLKFGLGF</sequence>
<name>A0A5C6M6N1_9PLAN</name>